<evidence type="ECO:0000259" key="4">
    <source>
        <dbReference type="PROSITE" id="PS50949"/>
    </source>
</evidence>
<evidence type="ECO:0000313" key="6">
    <source>
        <dbReference type="EMBL" id="KTE91564.1"/>
    </source>
</evidence>
<dbReference type="InterPro" id="IPR036388">
    <property type="entry name" value="WH-like_DNA-bd_sf"/>
</dbReference>
<accession>A0A098AUX3</accession>
<keyword evidence="3" id="KW-0804">Transcription</keyword>
<keyword evidence="1" id="KW-0805">Transcription regulation</keyword>
<keyword evidence="2" id="KW-0238">DNA-binding</keyword>
<sequence length="141" mass="16157">MRAIILNSDSIKPIYIQIAEWLEAEILKGNLTEDERIYSQYQLAEIFTINPATAAKGLNLLADEEIVYKKRGLGMFVSPHAKSYILQKRKNQILGQMIRDLVDEAVRLGVRKTELLEMIELAHQEADDRDREAGGEEEEKQ</sequence>
<dbReference type="Proteomes" id="UP000054623">
    <property type="component" value="Unassembled WGS sequence"/>
</dbReference>
<evidence type="ECO:0000313" key="5">
    <source>
        <dbReference type="EMBL" id="CDX00333.1"/>
    </source>
</evidence>
<dbReference type="PROSITE" id="PS50949">
    <property type="entry name" value="HTH_GNTR"/>
    <property type="match status" value="1"/>
</dbReference>
<reference evidence="5" key="1">
    <citation type="submission" date="2014-07" db="EMBL/GenBank/DDBJ databases">
        <authorList>
            <person name="Hornung V.Bastian."/>
        </authorList>
    </citation>
    <scope>NUCLEOTIDE SEQUENCE</scope>
    <source>
        <strain evidence="5">PCE-S</strain>
    </source>
</reference>
<dbReference type="CDD" id="cd07377">
    <property type="entry name" value="WHTH_GntR"/>
    <property type="match status" value="1"/>
</dbReference>
<evidence type="ECO:0000256" key="1">
    <source>
        <dbReference type="ARBA" id="ARBA00023015"/>
    </source>
</evidence>
<protein>
    <submittedName>
        <fullName evidence="6">GntR family transcriptional regulator</fullName>
    </submittedName>
    <submittedName>
        <fullName evidence="5">Transcriptional regulator, GntR</fullName>
    </submittedName>
</protein>
<feature type="domain" description="HTH gntR-type" evidence="4">
    <location>
        <begin position="12"/>
        <end position="80"/>
    </location>
</feature>
<dbReference type="PATRIC" id="fig|49338.4.peg.474"/>
<dbReference type="AlphaFoldDB" id="A0A098AUX3"/>
<dbReference type="EMBL" id="LK996017">
    <property type="protein sequence ID" value="CDX00333.1"/>
    <property type="molecule type" value="Genomic_DNA"/>
</dbReference>
<evidence type="ECO:0000313" key="7">
    <source>
        <dbReference type="Proteomes" id="UP000054623"/>
    </source>
</evidence>
<dbReference type="SUPFAM" id="SSF46785">
    <property type="entry name" value="Winged helix' DNA-binding domain"/>
    <property type="match status" value="1"/>
</dbReference>
<gene>
    <name evidence="6" type="ORF">AT727_21965</name>
    <name evidence="5" type="ORF">DPCES_0446</name>
</gene>
<dbReference type="GO" id="GO:0003700">
    <property type="term" value="F:DNA-binding transcription factor activity"/>
    <property type="evidence" value="ECO:0007669"/>
    <property type="project" value="InterPro"/>
</dbReference>
<name>A0A098AUX3_DESHA</name>
<proteinExistence type="predicted"/>
<dbReference type="OrthoDB" id="162505at2"/>
<dbReference type="Pfam" id="PF00392">
    <property type="entry name" value="GntR"/>
    <property type="match status" value="1"/>
</dbReference>
<evidence type="ECO:0000256" key="2">
    <source>
        <dbReference type="ARBA" id="ARBA00023125"/>
    </source>
</evidence>
<organism evidence="5">
    <name type="scientific">Desulfitobacterium hafniense</name>
    <name type="common">Desulfitobacterium frappieri</name>
    <dbReference type="NCBI Taxonomy" id="49338"/>
    <lineage>
        <taxon>Bacteria</taxon>
        <taxon>Bacillati</taxon>
        <taxon>Bacillota</taxon>
        <taxon>Clostridia</taxon>
        <taxon>Eubacteriales</taxon>
        <taxon>Desulfitobacteriaceae</taxon>
        <taxon>Desulfitobacterium</taxon>
    </lineage>
</organism>
<dbReference type="GO" id="GO:0003677">
    <property type="term" value="F:DNA binding"/>
    <property type="evidence" value="ECO:0007669"/>
    <property type="project" value="UniProtKB-KW"/>
</dbReference>
<dbReference type="PANTHER" id="PTHR38445:SF10">
    <property type="entry name" value="GNTR-FAMILY TRANSCRIPTIONAL REGULATOR"/>
    <property type="match status" value="1"/>
</dbReference>
<dbReference type="InterPro" id="IPR036390">
    <property type="entry name" value="WH_DNA-bd_sf"/>
</dbReference>
<dbReference type="SMART" id="SM00345">
    <property type="entry name" value="HTH_GNTR"/>
    <property type="match status" value="1"/>
</dbReference>
<evidence type="ECO:0000256" key="3">
    <source>
        <dbReference type="ARBA" id="ARBA00023163"/>
    </source>
</evidence>
<dbReference type="Gene3D" id="1.10.10.10">
    <property type="entry name" value="Winged helix-like DNA-binding domain superfamily/Winged helix DNA-binding domain"/>
    <property type="match status" value="1"/>
</dbReference>
<dbReference type="InterPro" id="IPR000524">
    <property type="entry name" value="Tscrpt_reg_HTH_GntR"/>
</dbReference>
<dbReference type="RefSeq" id="WP_005810446.1">
    <property type="nucleotide sequence ID" value="NZ_CABKQQ010000025.1"/>
</dbReference>
<reference evidence="6 7" key="2">
    <citation type="submission" date="2015-12" db="EMBL/GenBank/DDBJ databases">
        <title>Draft Genome Sequence of Desulfitobacterium hafniense Strain DH, a Sulfate-reducing Bacterium Isolated from Paddy Soils.</title>
        <authorList>
            <person name="Bao P."/>
            <person name="Zhang X."/>
            <person name="Li G."/>
        </authorList>
    </citation>
    <scope>NUCLEOTIDE SEQUENCE [LARGE SCALE GENOMIC DNA]</scope>
    <source>
        <strain evidence="6 7">DH</strain>
    </source>
</reference>
<dbReference type="PANTHER" id="PTHR38445">
    <property type="entry name" value="HTH-TYPE TRANSCRIPTIONAL REPRESSOR YTRA"/>
    <property type="match status" value="1"/>
</dbReference>
<dbReference type="EMBL" id="LOCK01000023">
    <property type="protein sequence ID" value="KTE91564.1"/>
    <property type="molecule type" value="Genomic_DNA"/>
</dbReference>